<proteinExistence type="predicted"/>
<comment type="caution">
    <text evidence="1">The sequence shown here is derived from an EMBL/GenBank/DDBJ whole genome shotgun (WGS) entry which is preliminary data.</text>
</comment>
<accession>A0A0A1UNB4</accession>
<sequence>MCHAQFEQSFLTYLVRVDVQKQLSARLKYKFNWEDPENPHETYGDRFISGNVSRSIQDFVTGGALFGRVSIFTTNSSEQTEIEQSAKVAFSAYGAEIQVTQEMKSSMEKIHKHSEVKINMVLLQLKAFADKFLIKANEHKEKRYAILDEYTNIRGFDPRKYFKPFDYSVATIQSWSVAIDFTEYLSIQTALRASMLLPFHELSVSSPSLTWVTTVDENHYVDGRKSKTSLDDEASNVVAGYKDWVSSKHIPAVTLRALLTTISGCQSHCEPRSRGDKTAVPKPLGFSFESLVLYRRSPFVGLHDLLGLFRVTMTDIDDKPGEKPLFSLQAFNFGQVAGSDRLLFGKNSGALDYVCVMGRRMPVGYDKMSELWVFPKQVAGMFDNRVDVYSLSELGTIEVDMSEQGNEDPLFSFYVKKAE</sequence>
<evidence type="ECO:0000313" key="1">
    <source>
        <dbReference type="EMBL" id="EXU95852.1"/>
    </source>
</evidence>
<protein>
    <submittedName>
        <fullName evidence="1">Uncharacterized protein</fullName>
    </submittedName>
</protein>
<name>A0A0A1UNB4_9HYPO</name>
<organism evidence="1 2">
    <name type="scientific">Metarhizium robertsii</name>
    <dbReference type="NCBI Taxonomy" id="568076"/>
    <lineage>
        <taxon>Eukaryota</taxon>
        <taxon>Fungi</taxon>
        <taxon>Dikarya</taxon>
        <taxon>Ascomycota</taxon>
        <taxon>Pezizomycotina</taxon>
        <taxon>Sordariomycetes</taxon>
        <taxon>Hypocreomycetidae</taxon>
        <taxon>Hypocreales</taxon>
        <taxon>Clavicipitaceae</taxon>
        <taxon>Metarhizium</taxon>
    </lineage>
</organism>
<dbReference type="HOGENOM" id="CLU_042680_0_0_1"/>
<dbReference type="EMBL" id="JELW01000063">
    <property type="protein sequence ID" value="EXU95852.1"/>
    <property type="molecule type" value="Genomic_DNA"/>
</dbReference>
<dbReference type="eggNOG" id="ENOG502SKG1">
    <property type="taxonomic scope" value="Eukaryota"/>
</dbReference>
<reference evidence="1 2" key="1">
    <citation type="submission" date="2014-02" db="EMBL/GenBank/DDBJ databases">
        <title>The genome sequence of the entomopathogenic fungus Metarhizium robertsii ARSEF 2575.</title>
        <authorList>
            <person name="Giuliano Garisto Donzelli B."/>
            <person name="Roe B.A."/>
            <person name="Macmil S.L."/>
            <person name="Krasnoff S.B."/>
            <person name="Gibson D.M."/>
        </authorList>
    </citation>
    <scope>NUCLEOTIDE SEQUENCE [LARGE SCALE GENOMIC DNA]</scope>
    <source>
        <strain evidence="1 2">ARSEF 2575</strain>
    </source>
</reference>
<evidence type="ECO:0000313" key="2">
    <source>
        <dbReference type="Proteomes" id="UP000030151"/>
    </source>
</evidence>
<gene>
    <name evidence="1" type="ORF">X797_011096</name>
</gene>
<dbReference type="Proteomes" id="UP000030151">
    <property type="component" value="Unassembled WGS sequence"/>
</dbReference>
<dbReference type="OrthoDB" id="10283378at2759"/>
<dbReference type="AlphaFoldDB" id="A0A0A1UNB4"/>